<evidence type="ECO:0000313" key="1">
    <source>
        <dbReference type="EMBL" id="PWY66818.1"/>
    </source>
</evidence>
<name>A0A317V160_9EURO</name>
<organism evidence="1 2">
    <name type="scientific">Aspergillus sclerotioniger CBS 115572</name>
    <dbReference type="NCBI Taxonomy" id="1450535"/>
    <lineage>
        <taxon>Eukaryota</taxon>
        <taxon>Fungi</taxon>
        <taxon>Dikarya</taxon>
        <taxon>Ascomycota</taxon>
        <taxon>Pezizomycotina</taxon>
        <taxon>Eurotiomycetes</taxon>
        <taxon>Eurotiomycetidae</taxon>
        <taxon>Eurotiales</taxon>
        <taxon>Aspergillaceae</taxon>
        <taxon>Aspergillus</taxon>
        <taxon>Aspergillus subgen. Circumdati</taxon>
    </lineage>
</organism>
<evidence type="ECO:0000313" key="2">
    <source>
        <dbReference type="Proteomes" id="UP000246702"/>
    </source>
</evidence>
<dbReference type="EMBL" id="MSFK01000050">
    <property type="protein sequence ID" value="PWY66818.1"/>
    <property type="molecule type" value="Genomic_DNA"/>
</dbReference>
<dbReference type="Proteomes" id="UP000246702">
    <property type="component" value="Unassembled WGS sequence"/>
</dbReference>
<gene>
    <name evidence="1" type="ORF">BO94DRAFT_540569</name>
</gene>
<comment type="caution">
    <text evidence="1">The sequence shown here is derived from an EMBL/GenBank/DDBJ whole genome shotgun (WGS) entry which is preliminary data.</text>
</comment>
<proteinExistence type="predicted"/>
<keyword evidence="2" id="KW-1185">Reference proteome</keyword>
<accession>A0A317V160</accession>
<dbReference type="AlphaFoldDB" id="A0A317V160"/>
<dbReference type="RefSeq" id="XP_025461754.1">
    <property type="nucleotide sequence ID" value="XM_025612942.1"/>
</dbReference>
<sequence>MEVSGTGALCAGGIQTTTAAEEGVTPNIPTESTDNLRLSTWHICHRVKAKIRKGPTIPLYLVQKPGFSLPVG</sequence>
<dbReference type="GeneID" id="37115085"/>
<protein>
    <submittedName>
        <fullName evidence="1">Uncharacterized protein</fullName>
    </submittedName>
</protein>
<reference evidence="1 2" key="1">
    <citation type="submission" date="2016-12" db="EMBL/GenBank/DDBJ databases">
        <title>The genomes of Aspergillus section Nigri reveals drivers in fungal speciation.</title>
        <authorList>
            <consortium name="DOE Joint Genome Institute"/>
            <person name="Vesth T.C."/>
            <person name="Nybo J."/>
            <person name="Theobald S."/>
            <person name="Brandl J."/>
            <person name="Frisvad J.C."/>
            <person name="Nielsen K.F."/>
            <person name="Lyhne E.K."/>
            <person name="Kogle M.E."/>
            <person name="Kuo A."/>
            <person name="Riley R."/>
            <person name="Clum A."/>
            <person name="Nolan M."/>
            <person name="Lipzen A."/>
            <person name="Salamov A."/>
            <person name="Henrissat B."/>
            <person name="Wiebenga A."/>
            <person name="De Vries R.P."/>
            <person name="Grigoriev I.V."/>
            <person name="Mortensen U.H."/>
            <person name="Andersen M.R."/>
            <person name="Baker S.E."/>
        </authorList>
    </citation>
    <scope>NUCLEOTIDE SEQUENCE [LARGE SCALE GENOMIC DNA]</scope>
    <source>
        <strain evidence="1 2">CBS 115572</strain>
    </source>
</reference>